<dbReference type="EMBL" id="CP009961">
    <property type="protein sequence ID" value="AKG38487.1"/>
    <property type="molecule type" value="Genomic_DNA"/>
</dbReference>
<evidence type="ECO:0000259" key="1">
    <source>
        <dbReference type="Pfam" id="PF01458"/>
    </source>
</evidence>
<proteinExistence type="predicted"/>
<dbReference type="Pfam" id="PF01458">
    <property type="entry name" value="SUFBD_core"/>
    <property type="match status" value="1"/>
</dbReference>
<feature type="domain" description="SUF system FeS cluster assembly SufBD core" evidence="1">
    <location>
        <begin position="110"/>
        <end position="333"/>
    </location>
</feature>
<dbReference type="SUPFAM" id="SSF101960">
    <property type="entry name" value="Stabilizer of iron transporter SufD"/>
    <property type="match status" value="1"/>
</dbReference>
<organism evidence="2 3">
    <name type="scientific">Infirmifilum uzonense</name>
    <dbReference type="NCBI Taxonomy" id="1550241"/>
    <lineage>
        <taxon>Archaea</taxon>
        <taxon>Thermoproteota</taxon>
        <taxon>Thermoprotei</taxon>
        <taxon>Thermofilales</taxon>
        <taxon>Thermofilaceae</taxon>
        <taxon>Infirmifilum</taxon>
    </lineage>
</organism>
<dbReference type="InterPro" id="IPR000825">
    <property type="entry name" value="SUF_FeS_clus_asmbl_SufBD_core"/>
</dbReference>
<dbReference type="PANTHER" id="PTHR43575:SF1">
    <property type="entry name" value="PROTEIN ABCI7, CHLOROPLASTIC"/>
    <property type="match status" value="1"/>
</dbReference>
<gene>
    <name evidence="2" type="ORF">MA03_03215</name>
</gene>
<dbReference type="GO" id="GO:0016226">
    <property type="term" value="P:iron-sulfur cluster assembly"/>
    <property type="evidence" value="ECO:0007669"/>
    <property type="project" value="InterPro"/>
</dbReference>
<dbReference type="Proteomes" id="UP000067434">
    <property type="component" value="Chromosome"/>
</dbReference>
<reference evidence="2 3" key="1">
    <citation type="journal article" date="2015" name="Stand. Genomic Sci.">
        <title>Complete genome sequence of and proposal of Thermofilum uzonense sp. nov. a novel hyperthermophilic crenarchaeon and emended description of the genus Thermofilum.</title>
        <authorList>
            <person name="Toshchakov S.V."/>
            <person name="Korzhenkov A.A."/>
            <person name="Samarov N.I."/>
            <person name="Mazunin I.O."/>
            <person name="Mozhey O.I."/>
            <person name="Shmyr I.S."/>
            <person name="Derbikova K.S."/>
            <person name="Taranov E.A."/>
            <person name="Dominova I.N."/>
            <person name="Bonch-Osmolovskaya E.A."/>
            <person name="Patrushev M.V."/>
            <person name="Podosokorskaya O.A."/>
            <person name="Kublanov I.V."/>
        </authorList>
    </citation>
    <scope>NUCLEOTIDE SEQUENCE [LARGE SCALE GENOMIC DNA]</scope>
    <source>
        <strain evidence="2 3">1807-2</strain>
    </source>
</reference>
<dbReference type="AlphaFoldDB" id="A0A0F7FGW3"/>
<dbReference type="GeneID" id="25401208"/>
<dbReference type="KEGG" id="thf:MA03_03215"/>
<sequence length="361" mass="40158">MSLKELKAIPYQPVADSPAVRYYTDWNAFEPYLENPAPPVQLGWDDDALRLLNLKPDLILKPTPLKDKPELPEASSKRVLAFHLNTLNSQVNVFLRDTSYTILVPKPREGVLAAHLSVRATGNSTLNVLLLSPADAEGLNTLSIDVEVDTASTLRLNYIIRDSYRAPSAIFQRTRLDKDSRLETFLIGSRGRMTHMEMNQLLEGEASEAETVALLAAGKFSRITLETSAETRAPRTEISIRGLGFANEGFIAHKGFARARRGAMESRLEVRSRLIPLSPTSRVYAAPVLEIESDEPSYAAHSVAMGPLDPEHIFYIESRGFNEAEAVRLLVKSMYASLISRMRGSSLYQHALRLLLEELGL</sequence>
<dbReference type="PANTHER" id="PTHR43575">
    <property type="entry name" value="PROTEIN ABCI7, CHLOROPLASTIC"/>
    <property type="match status" value="1"/>
</dbReference>
<name>A0A0F7FGW3_9CREN</name>
<evidence type="ECO:0000313" key="3">
    <source>
        <dbReference type="Proteomes" id="UP000067434"/>
    </source>
</evidence>
<accession>A0A0F7FGW3</accession>
<dbReference type="STRING" id="1550241.MA03_03215"/>
<dbReference type="InterPro" id="IPR037284">
    <property type="entry name" value="SUF_FeS_clus_asmbl_SufBD_sf"/>
</dbReference>
<keyword evidence="3" id="KW-1185">Reference proteome</keyword>
<dbReference type="InterPro" id="IPR055346">
    <property type="entry name" value="Fe-S_cluster_assembly_SufBD"/>
</dbReference>
<dbReference type="PATRIC" id="fig|1550241.5.peg.680"/>
<dbReference type="RefSeq" id="WP_052883897.1">
    <property type="nucleotide sequence ID" value="NZ_CP009961.1"/>
</dbReference>
<evidence type="ECO:0000313" key="2">
    <source>
        <dbReference type="EMBL" id="AKG38487.1"/>
    </source>
</evidence>
<dbReference type="OrthoDB" id="300624at2157"/>
<protein>
    <recommendedName>
        <fullName evidence="1">SUF system FeS cluster assembly SufBD core domain-containing protein</fullName>
    </recommendedName>
</protein>
<dbReference type="HOGENOM" id="CLU_736928_0_0_2"/>